<keyword evidence="5 8" id="KW-1133">Transmembrane helix</keyword>
<keyword evidence="3" id="KW-0813">Transport</keyword>
<dbReference type="Pfam" id="PF16916">
    <property type="entry name" value="ZT_dimer"/>
    <property type="match status" value="1"/>
</dbReference>
<dbReference type="Gene3D" id="1.20.1510.10">
    <property type="entry name" value="Cation efflux protein transmembrane domain"/>
    <property type="match status" value="1"/>
</dbReference>
<comment type="subcellular location">
    <subcellularLocation>
        <location evidence="1">Membrane</location>
        <topology evidence="1">Multi-pass membrane protein</topology>
    </subcellularLocation>
</comment>
<comment type="similarity">
    <text evidence="2">Belongs to the cation diffusion facilitator (CDF) transporter (TC 2.A.4) family. SLC30A subfamily.</text>
</comment>
<proteinExistence type="inferred from homology"/>
<evidence type="ECO:0000256" key="1">
    <source>
        <dbReference type="ARBA" id="ARBA00004141"/>
    </source>
</evidence>
<dbReference type="InterPro" id="IPR050681">
    <property type="entry name" value="CDF/SLC30A"/>
</dbReference>
<keyword evidence="12" id="KW-1185">Reference proteome</keyword>
<reference evidence="11 12" key="1">
    <citation type="submission" date="2020-08" db="EMBL/GenBank/DDBJ databases">
        <title>Cohnella phylogeny.</title>
        <authorList>
            <person name="Dunlap C."/>
        </authorList>
    </citation>
    <scope>NUCLEOTIDE SEQUENCE [LARGE SCALE GENOMIC DNA]</scope>
    <source>
        <strain evidence="11 12">DSM 28246</strain>
    </source>
</reference>
<feature type="domain" description="Cation efflux protein cytoplasmic" evidence="10">
    <location>
        <begin position="240"/>
        <end position="314"/>
    </location>
</feature>
<sequence>MGHTKTAHPKGFRAGKSAKDPDVPYDFHHLGHVKEQSRSKRTLWITLWLTLFFTIVEVVGGIASNSLALLSDSAHMISDVIALGLSMTAIYMATRPPNARYTFGFLRFEIIASLLNGLALCVISVGILIEGIRRFIHPEEMDFQLMLIIASIGFVVNLVLTLVLSRSHHEEENLNVQSALWHFIGDLLSSAGVIVSAIIIYYTDLLFFDPLISIVIAAIIFIGGARITKEAVFILMESVPDKFDLDEIRADLLAVEGVEDVHEMHLWAISTDHYSLTAHTFVSPDIQQFCIILAVNEVLEKKYGITHSTIQMEHASIHPHGEYGREFLRHKEEQLGSTT</sequence>
<evidence type="ECO:0000256" key="8">
    <source>
        <dbReference type="SAM" id="Phobius"/>
    </source>
</evidence>
<dbReference type="GO" id="GO:0005385">
    <property type="term" value="F:zinc ion transmembrane transporter activity"/>
    <property type="evidence" value="ECO:0007669"/>
    <property type="project" value="TreeGrafter"/>
</dbReference>
<dbReference type="GO" id="GO:0005886">
    <property type="term" value="C:plasma membrane"/>
    <property type="evidence" value="ECO:0007669"/>
    <property type="project" value="TreeGrafter"/>
</dbReference>
<evidence type="ECO:0000256" key="3">
    <source>
        <dbReference type="ARBA" id="ARBA00022448"/>
    </source>
</evidence>
<evidence type="ECO:0000259" key="9">
    <source>
        <dbReference type="Pfam" id="PF01545"/>
    </source>
</evidence>
<dbReference type="EMBL" id="JACJVP010000031">
    <property type="protein sequence ID" value="MBB6672881.1"/>
    <property type="molecule type" value="Genomic_DNA"/>
</dbReference>
<evidence type="ECO:0000256" key="2">
    <source>
        <dbReference type="ARBA" id="ARBA00008873"/>
    </source>
</evidence>
<evidence type="ECO:0000313" key="11">
    <source>
        <dbReference type="EMBL" id="MBB6672881.1"/>
    </source>
</evidence>
<keyword evidence="4 8" id="KW-0812">Transmembrane</keyword>
<evidence type="ECO:0000259" key="10">
    <source>
        <dbReference type="Pfam" id="PF16916"/>
    </source>
</evidence>
<dbReference type="SUPFAM" id="SSF161111">
    <property type="entry name" value="Cation efflux protein transmembrane domain-like"/>
    <property type="match status" value="1"/>
</dbReference>
<dbReference type="PANTHER" id="PTHR11562:SF17">
    <property type="entry name" value="RE54080P-RELATED"/>
    <property type="match status" value="1"/>
</dbReference>
<dbReference type="PANTHER" id="PTHR11562">
    <property type="entry name" value="CATION EFFLUX PROTEIN/ ZINC TRANSPORTER"/>
    <property type="match status" value="1"/>
</dbReference>
<dbReference type="Proteomes" id="UP000547209">
    <property type="component" value="Unassembled WGS sequence"/>
</dbReference>
<feature type="transmembrane region" description="Helical" evidence="8">
    <location>
        <begin position="105"/>
        <end position="129"/>
    </location>
</feature>
<dbReference type="InterPro" id="IPR027469">
    <property type="entry name" value="Cation_efflux_TMD_sf"/>
</dbReference>
<comment type="caution">
    <text evidence="11">The sequence shown here is derived from an EMBL/GenBank/DDBJ whole genome shotgun (WGS) entry which is preliminary data.</text>
</comment>
<feature type="transmembrane region" description="Helical" evidence="8">
    <location>
        <begin position="145"/>
        <end position="167"/>
    </location>
</feature>
<protein>
    <submittedName>
        <fullName evidence="11">Cation transporter</fullName>
    </submittedName>
</protein>
<evidence type="ECO:0000313" key="12">
    <source>
        <dbReference type="Proteomes" id="UP000547209"/>
    </source>
</evidence>
<dbReference type="SUPFAM" id="SSF160240">
    <property type="entry name" value="Cation efflux protein cytoplasmic domain-like"/>
    <property type="match status" value="1"/>
</dbReference>
<evidence type="ECO:0000256" key="5">
    <source>
        <dbReference type="ARBA" id="ARBA00022989"/>
    </source>
</evidence>
<feature type="transmembrane region" description="Helical" evidence="8">
    <location>
        <begin position="75"/>
        <end position="93"/>
    </location>
</feature>
<dbReference type="InterPro" id="IPR002524">
    <property type="entry name" value="Cation_efflux"/>
</dbReference>
<dbReference type="Pfam" id="PF01545">
    <property type="entry name" value="Cation_efflux"/>
    <property type="match status" value="1"/>
</dbReference>
<evidence type="ECO:0000256" key="7">
    <source>
        <dbReference type="ARBA" id="ARBA00023136"/>
    </source>
</evidence>
<feature type="transmembrane region" description="Helical" evidence="8">
    <location>
        <begin position="207"/>
        <end position="227"/>
    </location>
</feature>
<dbReference type="NCBIfam" id="TIGR01297">
    <property type="entry name" value="CDF"/>
    <property type="match status" value="1"/>
</dbReference>
<gene>
    <name evidence="11" type="ORF">H7C19_19545</name>
</gene>
<evidence type="ECO:0000256" key="4">
    <source>
        <dbReference type="ARBA" id="ARBA00022692"/>
    </source>
</evidence>
<dbReference type="InterPro" id="IPR036837">
    <property type="entry name" value="Cation_efflux_CTD_sf"/>
</dbReference>
<dbReference type="AlphaFoldDB" id="A0A7X0VGI5"/>
<keyword evidence="6" id="KW-0406">Ion transport</keyword>
<accession>A0A7X0VGI5</accession>
<evidence type="ECO:0000256" key="6">
    <source>
        <dbReference type="ARBA" id="ARBA00023065"/>
    </source>
</evidence>
<dbReference type="InterPro" id="IPR058533">
    <property type="entry name" value="Cation_efflux_TM"/>
</dbReference>
<feature type="transmembrane region" description="Helical" evidence="8">
    <location>
        <begin position="179"/>
        <end position="201"/>
    </location>
</feature>
<name>A0A7X0VGI5_9BACL</name>
<organism evidence="11 12">
    <name type="scientific">Cohnella nanjingensis</name>
    <dbReference type="NCBI Taxonomy" id="1387779"/>
    <lineage>
        <taxon>Bacteria</taxon>
        <taxon>Bacillati</taxon>
        <taxon>Bacillota</taxon>
        <taxon>Bacilli</taxon>
        <taxon>Bacillales</taxon>
        <taxon>Paenibacillaceae</taxon>
        <taxon>Cohnella</taxon>
    </lineage>
</organism>
<feature type="domain" description="Cation efflux protein transmembrane" evidence="9">
    <location>
        <begin position="43"/>
        <end position="236"/>
    </location>
</feature>
<feature type="transmembrane region" description="Helical" evidence="8">
    <location>
        <begin position="43"/>
        <end position="63"/>
    </location>
</feature>
<keyword evidence="7 8" id="KW-0472">Membrane</keyword>
<dbReference type="InterPro" id="IPR027470">
    <property type="entry name" value="Cation_efflux_CTD"/>
</dbReference>